<dbReference type="InterPro" id="IPR001845">
    <property type="entry name" value="HTH_ArsR_DNA-bd_dom"/>
</dbReference>
<protein>
    <submittedName>
        <fullName evidence="3">Helix-turn-helix transcriptional regulator</fullName>
    </submittedName>
</protein>
<dbReference type="GO" id="GO:0003700">
    <property type="term" value="F:DNA-binding transcription factor activity"/>
    <property type="evidence" value="ECO:0007669"/>
    <property type="project" value="InterPro"/>
</dbReference>
<dbReference type="PRINTS" id="PR00778">
    <property type="entry name" value="HTHARSR"/>
</dbReference>
<organism evidence="3 4">
    <name type="scientific">Agromyces intestinalis</name>
    <dbReference type="NCBI Taxonomy" id="2592652"/>
    <lineage>
        <taxon>Bacteria</taxon>
        <taxon>Bacillati</taxon>
        <taxon>Actinomycetota</taxon>
        <taxon>Actinomycetes</taxon>
        <taxon>Micrococcales</taxon>
        <taxon>Microbacteriaceae</taxon>
        <taxon>Agromyces</taxon>
    </lineage>
</organism>
<feature type="domain" description="HTH arsR-type" evidence="2">
    <location>
        <begin position="1"/>
        <end position="93"/>
    </location>
</feature>
<dbReference type="InterPro" id="IPR036390">
    <property type="entry name" value="WH_DNA-bd_sf"/>
</dbReference>
<accession>A0A5C1YH27</accession>
<dbReference type="PROSITE" id="PS50987">
    <property type="entry name" value="HTH_ARSR_2"/>
    <property type="match status" value="1"/>
</dbReference>
<dbReference type="Gene3D" id="1.10.10.10">
    <property type="entry name" value="Winged helix-like DNA-binding domain superfamily/Winged helix DNA-binding domain"/>
    <property type="match status" value="1"/>
</dbReference>
<evidence type="ECO:0000313" key="3">
    <source>
        <dbReference type="EMBL" id="QEO14918.1"/>
    </source>
</evidence>
<dbReference type="AlphaFoldDB" id="A0A5C1YH27"/>
<dbReference type="NCBIfam" id="NF033788">
    <property type="entry name" value="HTH_metalloreg"/>
    <property type="match status" value="1"/>
</dbReference>
<evidence type="ECO:0000259" key="2">
    <source>
        <dbReference type="PROSITE" id="PS50987"/>
    </source>
</evidence>
<dbReference type="SMART" id="SM00418">
    <property type="entry name" value="HTH_ARSR"/>
    <property type="match status" value="1"/>
</dbReference>
<dbReference type="RefSeq" id="WP_149160937.1">
    <property type="nucleotide sequence ID" value="NZ_CP043505.1"/>
</dbReference>
<dbReference type="KEGG" id="ail:FLP10_11200"/>
<dbReference type="SUPFAM" id="SSF46785">
    <property type="entry name" value="Winged helix' DNA-binding domain"/>
    <property type="match status" value="1"/>
</dbReference>
<dbReference type="PANTHER" id="PTHR38600:SF2">
    <property type="entry name" value="SLL0088 PROTEIN"/>
    <property type="match status" value="1"/>
</dbReference>
<gene>
    <name evidence="3" type="ORF">FLP10_11200</name>
</gene>
<feature type="compositionally biased region" description="Low complexity" evidence="1">
    <location>
        <begin position="116"/>
        <end position="128"/>
    </location>
</feature>
<dbReference type="Pfam" id="PF12840">
    <property type="entry name" value="HTH_20"/>
    <property type="match status" value="1"/>
</dbReference>
<sequence>MVNHFERLDRVFHALADPSRRTIVDRLSRGPASVSQLAEPLDMSLPAVMQHLAVLEASGLVRTEKLGRVRTCTLESDVLSAAEAWIHERRTDWVRRLDRLGELLDGDGDNGRRPTTDPTGPTDPTDPTAPKEPS</sequence>
<evidence type="ECO:0000313" key="4">
    <source>
        <dbReference type="Proteomes" id="UP000324678"/>
    </source>
</evidence>
<evidence type="ECO:0000256" key="1">
    <source>
        <dbReference type="SAM" id="MobiDB-lite"/>
    </source>
</evidence>
<proteinExistence type="predicted"/>
<feature type="region of interest" description="Disordered" evidence="1">
    <location>
        <begin position="102"/>
        <end position="134"/>
    </location>
</feature>
<dbReference type="Proteomes" id="UP000324678">
    <property type="component" value="Chromosome"/>
</dbReference>
<dbReference type="PANTHER" id="PTHR38600">
    <property type="entry name" value="TRANSCRIPTIONAL REGULATORY PROTEIN"/>
    <property type="match status" value="1"/>
</dbReference>
<dbReference type="OrthoDB" id="9806976at2"/>
<dbReference type="InterPro" id="IPR011991">
    <property type="entry name" value="ArsR-like_HTH"/>
</dbReference>
<keyword evidence="4" id="KW-1185">Reference proteome</keyword>
<dbReference type="EMBL" id="CP043505">
    <property type="protein sequence ID" value="QEO14918.1"/>
    <property type="molecule type" value="Genomic_DNA"/>
</dbReference>
<name>A0A5C1YH27_9MICO</name>
<reference evidence="3 4" key="1">
    <citation type="submission" date="2019-09" db="EMBL/GenBank/DDBJ databases">
        <title>Genome sequencing of strain KACC 19306.</title>
        <authorList>
            <person name="Heo J."/>
            <person name="Kim S.-J."/>
            <person name="Kim J.-S."/>
            <person name="Hong S.-B."/>
            <person name="Kwon S.-W."/>
        </authorList>
    </citation>
    <scope>NUCLEOTIDE SEQUENCE [LARGE SCALE GENOMIC DNA]</scope>
    <source>
        <strain evidence="3 4">KACC 19306</strain>
    </source>
</reference>
<dbReference type="InterPro" id="IPR036388">
    <property type="entry name" value="WH-like_DNA-bd_sf"/>
</dbReference>
<dbReference type="CDD" id="cd00090">
    <property type="entry name" value="HTH_ARSR"/>
    <property type="match status" value="1"/>
</dbReference>